<evidence type="ECO:0000313" key="6">
    <source>
        <dbReference type="EMBL" id="PFH47772.1"/>
    </source>
</evidence>
<keyword evidence="2" id="KW-0479">Metal-binding</keyword>
<dbReference type="OrthoDB" id="9985472at2759"/>
<keyword evidence="3" id="KW-0862">Zinc</keyword>
<dbReference type="PROSITE" id="PS51891">
    <property type="entry name" value="CENP_V_GFA"/>
    <property type="match status" value="1"/>
</dbReference>
<dbReference type="SUPFAM" id="SSF51316">
    <property type="entry name" value="Mss4-like"/>
    <property type="match status" value="1"/>
</dbReference>
<evidence type="ECO:0000256" key="3">
    <source>
        <dbReference type="ARBA" id="ARBA00022833"/>
    </source>
</evidence>
<organism evidence="6 7">
    <name type="scientific">Amanita thiersii Skay4041</name>
    <dbReference type="NCBI Taxonomy" id="703135"/>
    <lineage>
        <taxon>Eukaryota</taxon>
        <taxon>Fungi</taxon>
        <taxon>Dikarya</taxon>
        <taxon>Basidiomycota</taxon>
        <taxon>Agaricomycotina</taxon>
        <taxon>Agaricomycetes</taxon>
        <taxon>Agaricomycetidae</taxon>
        <taxon>Agaricales</taxon>
        <taxon>Pluteineae</taxon>
        <taxon>Amanitaceae</taxon>
        <taxon>Amanita</taxon>
    </lineage>
</organism>
<reference evidence="6 7" key="1">
    <citation type="submission" date="2014-02" db="EMBL/GenBank/DDBJ databases">
        <title>Transposable element dynamics among asymbiotic and ectomycorrhizal Amanita fungi.</title>
        <authorList>
            <consortium name="DOE Joint Genome Institute"/>
            <person name="Hess J."/>
            <person name="Skrede I."/>
            <person name="Wolfe B."/>
            <person name="LaButti K."/>
            <person name="Ohm R.A."/>
            <person name="Grigoriev I.V."/>
            <person name="Pringle A."/>
        </authorList>
    </citation>
    <scope>NUCLEOTIDE SEQUENCE [LARGE SCALE GENOMIC DNA]</scope>
    <source>
        <strain evidence="6 7">SKay4041</strain>
    </source>
</reference>
<evidence type="ECO:0000256" key="2">
    <source>
        <dbReference type="ARBA" id="ARBA00022723"/>
    </source>
</evidence>
<dbReference type="Pfam" id="PF04828">
    <property type="entry name" value="GFA"/>
    <property type="match status" value="1"/>
</dbReference>
<keyword evidence="7" id="KW-1185">Reference proteome</keyword>
<evidence type="ECO:0000256" key="1">
    <source>
        <dbReference type="ARBA" id="ARBA00005495"/>
    </source>
</evidence>
<dbReference type="GO" id="GO:0046872">
    <property type="term" value="F:metal ion binding"/>
    <property type="evidence" value="ECO:0007669"/>
    <property type="project" value="UniProtKB-KW"/>
</dbReference>
<protein>
    <recommendedName>
        <fullName evidence="5">CENP-V/GFA domain-containing protein</fullName>
    </recommendedName>
</protein>
<dbReference type="InterPro" id="IPR006913">
    <property type="entry name" value="CENP-V/GFA"/>
</dbReference>
<feature type="domain" description="CENP-V/GFA" evidence="5">
    <location>
        <begin position="9"/>
        <end position="129"/>
    </location>
</feature>
<name>A0A2A9NJ92_9AGAR</name>
<evidence type="ECO:0000259" key="5">
    <source>
        <dbReference type="PROSITE" id="PS51891"/>
    </source>
</evidence>
<dbReference type="AlphaFoldDB" id="A0A2A9NJ92"/>
<dbReference type="PANTHER" id="PTHR33337:SF39">
    <property type="entry name" value="DUF636 DOMAIN PROTEIN (AFU_ORTHOLOGUE AFUA_6G11530)"/>
    <property type="match status" value="1"/>
</dbReference>
<evidence type="ECO:0000256" key="4">
    <source>
        <dbReference type="ARBA" id="ARBA00023239"/>
    </source>
</evidence>
<dbReference type="EMBL" id="KZ302093">
    <property type="protein sequence ID" value="PFH47772.1"/>
    <property type="molecule type" value="Genomic_DNA"/>
</dbReference>
<dbReference type="Gene3D" id="3.90.1590.10">
    <property type="entry name" value="glutathione-dependent formaldehyde- activating enzyme (gfa)"/>
    <property type="match status" value="1"/>
</dbReference>
<dbReference type="InterPro" id="IPR011057">
    <property type="entry name" value="Mss4-like_sf"/>
</dbReference>
<proteinExistence type="inferred from homology"/>
<keyword evidence="4" id="KW-0456">Lyase</keyword>
<comment type="similarity">
    <text evidence="1">Belongs to the Gfa family.</text>
</comment>
<dbReference type="STRING" id="703135.A0A2A9NJ92"/>
<dbReference type="PANTHER" id="PTHR33337">
    <property type="entry name" value="GFA DOMAIN-CONTAINING PROTEIN"/>
    <property type="match status" value="1"/>
</dbReference>
<sequence>MATEITTKHTASCLCGAVKHEVTGEPFSFLVCHCGNCQKCSGTAFMSNAFFNRKDIRLIQGKDEIKEYLDTATESGKPVARTFCKNCGSSVMIGSPGADVAGIPVGTVDNQPNWPPRKELFPHNKKSWVQGIRTLPKTKNQPKARI</sequence>
<dbReference type="Proteomes" id="UP000242287">
    <property type="component" value="Unassembled WGS sequence"/>
</dbReference>
<accession>A0A2A9NJ92</accession>
<evidence type="ECO:0000313" key="7">
    <source>
        <dbReference type="Proteomes" id="UP000242287"/>
    </source>
</evidence>
<gene>
    <name evidence="6" type="ORF">AMATHDRAFT_151351</name>
</gene>
<dbReference type="GO" id="GO:0016846">
    <property type="term" value="F:carbon-sulfur lyase activity"/>
    <property type="evidence" value="ECO:0007669"/>
    <property type="project" value="InterPro"/>
</dbReference>